<keyword evidence="4" id="KW-0274">FAD</keyword>
<evidence type="ECO:0000256" key="2">
    <source>
        <dbReference type="ARBA" id="ARBA00007801"/>
    </source>
</evidence>
<dbReference type="InterPro" id="IPR038220">
    <property type="entry name" value="PHOX_C_sf"/>
</dbReference>
<evidence type="ECO:0000256" key="5">
    <source>
        <dbReference type="ARBA" id="ARBA00023002"/>
    </source>
</evidence>
<feature type="domain" description="FAD-binding" evidence="7">
    <location>
        <begin position="2"/>
        <end position="63"/>
    </location>
</feature>
<dbReference type="InterPro" id="IPR036249">
    <property type="entry name" value="Thioredoxin-like_sf"/>
</dbReference>
<dbReference type="KEGG" id="psq:PUNSTDRAFT_75243"/>
<dbReference type="Gene3D" id="3.50.50.60">
    <property type="entry name" value="FAD/NAD(P)-binding domain"/>
    <property type="match status" value="1"/>
</dbReference>
<proteinExistence type="inferred from homology"/>
<gene>
    <name evidence="8" type="ORF">PUNSTDRAFT_75243</name>
</gene>
<keyword evidence="5" id="KW-0560">Oxidoreductase</keyword>
<evidence type="ECO:0000256" key="4">
    <source>
        <dbReference type="ARBA" id="ARBA00022827"/>
    </source>
</evidence>
<feature type="region of interest" description="Disordered" evidence="6">
    <location>
        <begin position="103"/>
        <end position="132"/>
    </location>
</feature>
<dbReference type="eggNOG" id="KOG3855">
    <property type="taxonomic scope" value="Eukaryota"/>
</dbReference>
<evidence type="ECO:0000256" key="6">
    <source>
        <dbReference type="SAM" id="MobiDB-lite"/>
    </source>
</evidence>
<dbReference type="InterPro" id="IPR050641">
    <property type="entry name" value="RIFMO-like"/>
</dbReference>
<evidence type="ECO:0000259" key="7">
    <source>
        <dbReference type="Pfam" id="PF01494"/>
    </source>
</evidence>
<dbReference type="EMBL" id="JH687551">
    <property type="protein sequence ID" value="EIN05306.1"/>
    <property type="molecule type" value="Genomic_DNA"/>
</dbReference>
<accession>R7S5Z1</accession>
<dbReference type="Pfam" id="PF01494">
    <property type="entry name" value="FAD_binding_3"/>
    <property type="match status" value="1"/>
</dbReference>
<comment type="similarity">
    <text evidence="2">Belongs to the PheA/TfdB FAD monooxygenase family.</text>
</comment>
<evidence type="ECO:0000313" key="8">
    <source>
        <dbReference type="EMBL" id="EIN05306.1"/>
    </source>
</evidence>
<dbReference type="OrthoDB" id="2690153at2759"/>
<dbReference type="PANTHER" id="PTHR43004:SF19">
    <property type="entry name" value="BINDING MONOOXYGENASE, PUTATIVE (JCVI)-RELATED"/>
    <property type="match status" value="1"/>
</dbReference>
<dbReference type="Proteomes" id="UP000054196">
    <property type="component" value="Unassembled WGS sequence"/>
</dbReference>
<keyword evidence="9" id="KW-1185">Reference proteome</keyword>
<dbReference type="PANTHER" id="PTHR43004">
    <property type="entry name" value="TRK SYSTEM POTASSIUM UPTAKE PROTEIN"/>
    <property type="match status" value="1"/>
</dbReference>
<dbReference type="PRINTS" id="PR00420">
    <property type="entry name" value="RNGMNOXGNASE"/>
</dbReference>
<dbReference type="GO" id="GO:0071949">
    <property type="term" value="F:FAD binding"/>
    <property type="evidence" value="ECO:0007669"/>
    <property type="project" value="InterPro"/>
</dbReference>
<dbReference type="OMA" id="HERAFNR"/>
<sequence>MFVAGDAAHIHPPTGGQGLNSGLQDAVNIGWKLALVSSGHASPSLLSSYDDERHPVIRTMLQLTGGLYKTTREEKDAKKGFNRSTNFYMLDINYRWSGIVMDDRVDPNSPEKKDTSRAYTGNDDGVHAGDRAPEAPELEVIRASAAASLEGQEPTSIFKLFKLTKHTALIFVKQNAIPPSSLPDVVLLDKAGHAFREYGVGDDSSQALVLVRPDGYVGAYVYGTEGLKTYTEALFGGAPVVAKSS</sequence>
<dbReference type="GeneID" id="18885562"/>
<dbReference type="HOGENOM" id="CLU_009665_7_0_1"/>
<dbReference type="SUPFAM" id="SSF51905">
    <property type="entry name" value="FAD/NAD(P)-binding domain"/>
    <property type="match status" value="1"/>
</dbReference>
<evidence type="ECO:0000313" key="9">
    <source>
        <dbReference type="Proteomes" id="UP000054196"/>
    </source>
</evidence>
<dbReference type="InterPro" id="IPR036188">
    <property type="entry name" value="FAD/NAD-bd_sf"/>
</dbReference>
<organism evidence="8 9">
    <name type="scientific">Punctularia strigosozonata (strain HHB-11173)</name>
    <name type="common">White-rot fungus</name>
    <dbReference type="NCBI Taxonomy" id="741275"/>
    <lineage>
        <taxon>Eukaryota</taxon>
        <taxon>Fungi</taxon>
        <taxon>Dikarya</taxon>
        <taxon>Basidiomycota</taxon>
        <taxon>Agaricomycotina</taxon>
        <taxon>Agaricomycetes</taxon>
        <taxon>Corticiales</taxon>
        <taxon>Punctulariaceae</taxon>
        <taxon>Punctularia</taxon>
    </lineage>
</organism>
<dbReference type="SUPFAM" id="SSF52833">
    <property type="entry name" value="Thioredoxin-like"/>
    <property type="match status" value="1"/>
</dbReference>
<feature type="compositionally biased region" description="Basic and acidic residues" evidence="6">
    <location>
        <begin position="103"/>
        <end position="116"/>
    </location>
</feature>
<dbReference type="InterPro" id="IPR002938">
    <property type="entry name" value="FAD-bd"/>
</dbReference>
<dbReference type="GO" id="GO:0016709">
    <property type="term" value="F:oxidoreductase activity, acting on paired donors, with incorporation or reduction of molecular oxygen, NAD(P)H as one donor, and incorporation of one atom of oxygen"/>
    <property type="evidence" value="ECO:0007669"/>
    <property type="project" value="UniProtKB-ARBA"/>
</dbReference>
<name>R7S5Z1_PUNST</name>
<evidence type="ECO:0000256" key="3">
    <source>
        <dbReference type="ARBA" id="ARBA00022630"/>
    </source>
</evidence>
<reference evidence="9" key="1">
    <citation type="journal article" date="2012" name="Science">
        <title>The Paleozoic origin of enzymatic lignin decomposition reconstructed from 31 fungal genomes.</title>
        <authorList>
            <person name="Floudas D."/>
            <person name="Binder M."/>
            <person name="Riley R."/>
            <person name="Barry K."/>
            <person name="Blanchette R.A."/>
            <person name="Henrissat B."/>
            <person name="Martinez A.T."/>
            <person name="Otillar R."/>
            <person name="Spatafora J.W."/>
            <person name="Yadav J.S."/>
            <person name="Aerts A."/>
            <person name="Benoit I."/>
            <person name="Boyd A."/>
            <person name="Carlson A."/>
            <person name="Copeland A."/>
            <person name="Coutinho P.M."/>
            <person name="de Vries R.P."/>
            <person name="Ferreira P."/>
            <person name="Findley K."/>
            <person name="Foster B."/>
            <person name="Gaskell J."/>
            <person name="Glotzer D."/>
            <person name="Gorecki P."/>
            <person name="Heitman J."/>
            <person name="Hesse C."/>
            <person name="Hori C."/>
            <person name="Igarashi K."/>
            <person name="Jurgens J.A."/>
            <person name="Kallen N."/>
            <person name="Kersten P."/>
            <person name="Kohler A."/>
            <person name="Kuees U."/>
            <person name="Kumar T.K.A."/>
            <person name="Kuo A."/>
            <person name="LaButti K."/>
            <person name="Larrondo L.F."/>
            <person name="Lindquist E."/>
            <person name="Ling A."/>
            <person name="Lombard V."/>
            <person name="Lucas S."/>
            <person name="Lundell T."/>
            <person name="Martin R."/>
            <person name="McLaughlin D.J."/>
            <person name="Morgenstern I."/>
            <person name="Morin E."/>
            <person name="Murat C."/>
            <person name="Nagy L.G."/>
            <person name="Nolan M."/>
            <person name="Ohm R.A."/>
            <person name="Patyshakuliyeva A."/>
            <person name="Rokas A."/>
            <person name="Ruiz-Duenas F.J."/>
            <person name="Sabat G."/>
            <person name="Salamov A."/>
            <person name="Samejima M."/>
            <person name="Schmutz J."/>
            <person name="Slot J.C."/>
            <person name="St John F."/>
            <person name="Stenlid J."/>
            <person name="Sun H."/>
            <person name="Sun S."/>
            <person name="Syed K."/>
            <person name="Tsang A."/>
            <person name="Wiebenga A."/>
            <person name="Young D."/>
            <person name="Pisabarro A."/>
            <person name="Eastwood D.C."/>
            <person name="Martin F."/>
            <person name="Cullen D."/>
            <person name="Grigoriev I.V."/>
            <person name="Hibbett D.S."/>
        </authorList>
    </citation>
    <scope>NUCLEOTIDE SEQUENCE [LARGE SCALE GENOMIC DNA]</scope>
    <source>
        <strain evidence="9">HHB-11173 SS5</strain>
    </source>
</reference>
<evidence type="ECO:0000256" key="1">
    <source>
        <dbReference type="ARBA" id="ARBA00001974"/>
    </source>
</evidence>
<dbReference type="AlphaFoldDB" id="R7S5Z1"/>
<dbReference type="Gene3D" id="3.40.30.20">
    <property type="match status" value="1"/>
</dbReference>
<dbReference type="RefSeq" id="XP_007387709.1">
    <property type="nucleotide sequence ID" value="XM_007387647.1"/>
</dbReference>
<comment type="cofactor">
    <cofactor evidence="1">
        <name>FAD</name>
        <dbReference type="ChEBI" id="CHEBI:57692"/>
    </cofactor>
</comment>
<protein>
    <recommendedName>
        <fullName evidence="7">FAD-binding domain-containing protein</fullName>
    </recommendedName>
</protein>
<keyword evidence="3" id="KW-0285">Flavoprotein</keyword>